<reference evidence="10" key="1">
    <citation type="journal article" date="2017" name="Nat. Microbiol.">
        <title>Global analysis of biosynthetic gene clusters reveals vast potential of secondary metabolite production in Penicillium species.</title>
        <authorList>
            <person name="Nielsen J.C."/>
            <person name="Grijseels S."/>
            <person name="Prigent S."/>
            <person name="Ji B."/>
            <person name="Dainat J."/>
            <person name="Nielsen K.F."/>
            <person name="Frisvad J.C."/>
            <person name="Workman M."/>
            <person name="Nielsen J."/>
        </authorList>
    </citation>
    <scope>NUCLEOTIDE SEQUENCE [LARGE SCALE GENOMIC DNA]</scope>
    <source>
        <strain evidence="10">IBT 31811</strain>
    </source>
</reference>
<dbReference type="InterPro" id="IPR049326">
    <property type="entry name" value="Rhodopsin_dom_fungi"/>
</dbReference>
<name>A0A1V6Q770_9EURO</name>
<keyword evidence="4 7" id="KW-0472">Membrane</keyword>
<accession>A0A1V6Q770</accession>
<protein>
    <recommendedName>
        <fullName evidence="8">Rhodopsin domain-containing protein</fullName>
    </recommendedName>
</protein>
<comment type="similarity">
    <text evidence="5">Belongs to the SAT4 family.</text>
</comment>
<feature type="transmembrane region" description="Helical" evidence="7">
    <location>
        <begin position="232"/>
        <end position="255"/>
    </location>
</feature>
<evidence type="ECO:0000256" key="3">
    <source>
        <dbReference type="ARBA" id="ARBA00022989"/>
    </source>
</evidence>
<keyword evidence="2 7" id="KW-0812">Transmembrane</keyword>
<dbReference type="InterPro" id="IPR052337">
    <property type="entry name" value="SAT4-like"/>
</dbReference>
<feature type="transmembrane region" description="Helical" evidence="7">
    <location>
        <begin position="191"/>
        <end position="212"/>
    </location>
</feature>
<feature type="transmembrane region" description="Helical" evidence="7">
    <location>
        <begin position="134"/>
        <end position="154"/>
    </location>
</feature>
<dbReference type="AlphaFoldDB" id="A0A1V6Q770"/>
<evidence type="ECO:0000256" key="1">
    <source>
        <dbReference type="ARBA" id="ARBA00004141"/>
    </source>
</evidence>
<dbReference type="Pfam" id="PF20684">
    <property type="entry name" value="Fung_rhodopsin"/>
    <property type="match status" value="1"/>
</dbReference>
<feature type="transmembrane region" description="Helical" evidence="7">
    <location>
        <begin position="17"/>
        <end position="39"/>
    </location>
</feature>
<evidence type="ECO:0000256" key="6">
    <source>
        <dbReference type="SAM" id="MobiDB-lite"/>
    </source>
</evidence>
<dbReference type="PANTHER" id="PTHR33048:SF47">
    <property type="entry name" value="INTEGRAL MEMBRANE PROTEIN-RELATED"/>
    <property type="match status" value="1"/>
</dbReference>
<evidence type="ECO:0000256" key="2">
    <source>
        <dbReference type="ARBA" id="ARBA00022692"/>
    </source>
</evidence>
<evidence type="ECO:0000313" key="9">
    <source>
        <dbReference type="EMBL" id="OQD85045.1"/>
    </source>
</evidence>
<feature type="transmembrane region" description="Helical" evidence="7">
    <location>
        <begin position="51"/>
        <end position="77"/>
    </location>
</feature>
<dbReference type="PANTHER" id="PTHR33048">
    <property type="entry name" value="PTH11-LIKE INTEGRAL MEMBRANE PROTEIN (AFU_ORTHOLOGUE AFUA_5G11245)"/>
    <property type="match status" value="1"/>
</dbReference>
<evidence type="ECO:0000256" key="4">
    <source>
        <dbReference type="ARBA" id="ARBA00023136"/>
    </source>
</evidence>
<evidence type="ECO:0000256" key="5">
    <source>
        <dbReference type="ARBA" id="ARBA00038359"/>
    </source>
</evidence>
<feature type="region of interest" description="Disordered" evidence="6">
    <location>
        <begin position="295"/>
        <end position="317"/>
    </location>
</feature>
<evidence type="ECO:0000259" key="8">
    <source>
        <dbReference type="Pfam" id="PF20684"/>
    </source>
</evidence>
<comment type="caution">
    <text evidence="9">The sequence shown here is derived from an EMBL/GenBank/DDBJ whole genome shotgun (WGS) entry which is preliminary data.</text>
</comment>
<feature type="compositionally biased region" description="Low complexity" evidence="6">
    <location>
        <begin position="305"/>
        <end position="317"/>
    </location>
</feature>
<evidence type="ECO:0000256" key="7">
    <source>
        <dbReference type="SAM" id="Phobius"/>
    </source>
</evidence>
<keyword evidence="10" id="KW-1185">Reference proteome</keyword>
<comment type="subcellular location">
    <subcellularLocation>
        <location evidence="1">Membrane</location>
        <topology evidence="1">Multi-pass membrane protein</topology>
    </subcellularLocation>
</comment>
<sequence>MANDWADRSKQQYNGNALVGTAVAIAILQIFFVVARLGTRCMQRMKLGVDDYLVLLSLVAGLAKSTIYIIMLTIGGMGYHYDFISKITEKDLLLEKGFFAIEILDYPFNITPAKIALLIFYVRIFSVRKFQVSAYIVGFLVLGVGLATFIRAFFECRYTSIFGTTSVTNETCFHGVVAFRILSPLNSLTGLLILVLPMPGVVASILRMAVYFTDYPAVAHNLDPTWIPIKWGVLAVIEGGVVLIAACLMSIWPLLTRLMPRRVQATLSRHSPRHVPRDYHQYWYHKDLPNNKTPQEISRWREIQGGESSGNSPPSPN</sequence>
<dbReference type="EMBL" id="MDYN01000011">
    <property type="protein sequence ID" value="OQD85045.1"/>
    <property type="molecule type" value="Genomic_DNA"/>
</dbReference>
<evidence type="ECO:0000313" key="10">
    <source>
        <dbReference type="Proteomes" id="UP000191672"/>
    </source>
</evidence>
<gene>
    <name evidence="9" type="ORF">PENANT_c011G09690</name>
</gene>
<dbReference type="GO" id="GO:0016020">
    <property type="term" value="C:membrane"/>
    <property type="evidence" value="ECO:0007669"/>
    <property type="project" value="UniProtKB-SubCell"/>
</dbReference>
<dbReference type="STRING" id="416450.A0A1V6Q770"/>
<dbReference type="Proteomes" id="UP000191672">
    <property type="component" value="Unassembled WGS sequence"/>
</dbReference>
<organism evidence="9 10">
    <name type="scientific">Penicillium antarcticum</name>
    <dbReference type="NCBI Taxonomy" id="416450"/>
    <lineage>
        <taxon>Eukaryota</taxon>
        <taxon>Fungi</taxon>
        <taxon>Dikarya</taxon>
        <taxon>Ascomycota</taxon>
        <taxon>Pezizomycotina</taxon>
        <taxon>Eurotiomycetes</taxon>
        <taxon>Eurotiomycetidae</taxon>
        <taxon>Eurotiales</taxon>
        <taxon>Aspergillaceae</taxon>
        <taxon>Penicillium</taxon>
    </lineage>
</organism>
<proteinExistence type="inferred from homology"/>
<feature type="domain" description="Rhodopsin" evidence="8">
    <location>
        <begin position="35"/>
        <end position="202"/>
    </location>
</feature>
<keyword evidence="3 7" id="KW-1133">Transmembrane helix</keyword>
<feature type="transmembrane region" description="Helical" evidence="7">
    <location>
        <begin position="97"/>
        <end position="122"/>
    </location>
</feature>